<dbReference type="PROSITE" id="PS50949">
    <property type="entry name" value="HTH_GNTR"/>
    <property type="match status" value="1"/>
</dbReference>
<dbReference type="GO" id="GO:0003677">
    <property type="term" value="F:DNA binding"/>
    <property type="evidence" value="ECO:0007669"/>
    <property type="project" value="UniProtKB-KW"/>
</dbReference>
<evidence type="ECO:0000313" key="5">
    <source>
        <dbReference type="EMBL" id="HCO69761.1"/>
    </source>
</evidence>
<dbReference type="InterPro" id="IPR036388">
    <property type="entry name" value="WH-like_DNA-bd_sf"/>
</dbReference>
<dbReference type="Pfam" id="PF00392">
    <property type="entry name" value="GntR"/>
    <property type="match status" value="1"/>
</dbReference>
<dbReference type="Gene3D" id="3.40.1410.10">
    <property type="entry name" value="Chorismate lyase-like"/>
    <property type="match status" value="1"/>
</dbReference>
<dbReference type="Proteomes" id="UP000264215">
    <property type="component" value="Unassembled WGS sequence"/>
</dbReference>
<dbReference type="PANTHER" id="PTHR44846:SF1">
    <property type="entry name" value="MANNOSYL-D-GLYCERATE TRANSPORT_METABOLISM SYSTEM REPRESSOR MNGR-RELATED"/>
    <property type="match status" value="1"/>
</dbReference>
<dbReference type="InterPro" id="IPR036390">
    <property type="entry name" value="WH_DNA-bd_sf"/>
</dbReference>
<evidence type="ECO:0000256" key="2">
    <source>
        <dbReference type="ARBA" id="ARBA00023125"/>
    </source>
</evidence>
<gene>
    <name evidence="5" type="ORF">DIT26_04120</name>
</gene>
<evidence type="ECO:0000259" key="4">
    <source>
        <dbReference type="PROSITE" id="PS50949"/>
    </source>
</evidence>
<proteinExistence type="predicted"/>
<dbReference type="Pfam" id="PF07702">
    <property type="entry name" value="UTRA"/>
    <property type="match status" value="1"/>
</dbReference>
<dbReference type="Gene3D" id="1.10.10.10">
    <property type="entry name" value="Winged helix-like DNA-binding domain superfamily/Winged helix DNA-binding domain"/>
    <property type="match status" value="1"/>
</dbReference>
<dbReference type="SUPFAM" id="SSF64288">
    <property type="entry name" value="Chorismate lyase-like"/>
    <property type="match status" value="1"/>
</dbReference>
<sequence>MESTDYLLPKYVQIKNMIIEKIESNQFEENSKLPSEREISEKYGVSRMTARKALKMVVESGYASSHVGKGTYVHKPKLTKNLTEIEGFSFMVRRQRDGTIASRVLEAKIIEADSLLSEKLKIPISAEVYRITRIRIVDGVPIAIQESNLPAQFFPNLLAHDFSMTSLYKTIFEEYGVKIVSSTQILNIEYADKHKAELLGIKEHDALFLFNSVSYDADNNSIEYCVHHMRGDKCSFYNELRTNSSAIGSLPFRKS</sequence>
<keyword evidence="3" id="KW-0804">Transcription</keyword>
<keyword evidence="1" id="KW-0805">Transcription regulation</keyword>
<dbReference type="InterPro" id="IPR000524">
    <property type="entry name" value="Tscrpt_reg_HTH_GntR"/>
</dbReference>
<dbReference type="PANTHER" id="PTHR44846">
    <property type="entry name" value="MANNOSYL-D-GLYCERATE TRANSPORT/METABOLISM SYSTEM REPRESSOR MNGR-RELATED"/>
    <property type="match status" value="1"/>
</dbReference>
<dbReference type="InterPro" id="IPR028978">
    <property type="entry name" value="Chorismate_lyase_/UTRA_dom_sf"/>
</dbReference>
<dbReference type="InterPro" id="IPR050679">
    <property type="entry name" value="Bact_HTH_transcr_reg"/>
</dbReference>
<comment type="caution">
    <text evidence="5">The sequence shown here is derived from an EMBL/GenBank/DDBJ whole genome shotgun (WGS) entry which is preliminary data.</text>
</comment>
<dbReference type="EMBL" id="DQBS01000101">
    <property type="protein sequence ID" value="HCO69761.1"/>
    <property type="molecule type" value="Genomic_DNA"/>
</dbReference>
<dbReference type="CDD" id="cd07377">
    <property type="entry name" value="WHTH_GntR"/>
    <property type="match status" value="1"/>
</dbReference>
<reference evidence="5 6" key="1">
    <citation type="journal article" date="2018" name="Nat. Biotechnol.">
        <title>A standardized bacterial taxonomy based on genome phylogeny substantially revises the tree of life.</title>
        <authorList>
            <person name="Parks D.H."/>
            <person name="Chuvochina M."/>
            <person name="Waite D.W."/>
            <person name="Rinke C."/>
            <person name="Skarshewski A."/>
            <person name="Chaumeil P.A."/>
            <person name="Hugenholtz P."/>
        </authorList>
    </citation>
    <scope>NUCLEOTIDE SEQUENCE [LARGE SCALE GENOMIC DNA]</scope>
    <source>
        <strain evidence="5">UBA9905</strain>
    </source>
</reference>
<dbReference type="PRINTS" id="PR00035">
    <property type="entry name" value="HTHGNTR"/>
</dbReference>
<feature type="domain" description="HTH gntR-type" evidence="4">
    <location>
        <begin position="8"/>
        <end position="76"/>
    </location>
</feature>
<evidence type="ECO:0000313" key="6">
    <source>
        <dbReference type="Proteomes" id="UP000264215"/>
    </source>
</evidence>
<dbReference type="SUPFAM" id="SSF46785">
    <property type="entry name" value="Winged helix' DNA-binding domain"/>
    <property type="match status" value="1"/>
</dbReference>
<dbReference type="SMART" id="SM00866">
    <property type="entry name" value="UTRA"/>
    <property type="match status" value="1"/>
</dbReference>
<dbReference type="GO" id="GO:0045892">
    <property type="term" value="P:negative regulation of DNA-templated transcription"/>
    <property type="evidence" value="ECO:0007669"/>
    <property type="project" value="TreeGrafter"/>
</dbReference>
<dbReference type="SMART" id="SM00345">
    <property type="entry name" value="HTH_GNTR"/>
    <property type="match status" value="1"/>
</dbReference>
<keyword evidence="2" id="KW-0238">DNA-binding</keyword>
<organism evidence="5 6">
    <name type="scientific">Mesotoga infera</name>
    <dbReference type="NCBI Taxonomy" id="1236046"/>
    <lineage>
        <taxon>Bacteria</taxon>
        <taxon>Thermotogati</taxon>
        <taxon>Thermotogota</taxon>
        <taxon>Thermotogae</taxon>
        <taxon>Kosmotogales</taxon>
        <taxon>Kosmotogaceae</taxon>
        <taxon>Mesotoga</taxon>
    </lineage>
</organism>
<protein>
    <recommendedName>
        <fullName evidence="4">HTH gntR-type domain-containing protein</fullName>
    </recommendedName>
</protein>
<dbReference type="GO" id="GO:0003700">
    <property type="term" value="F:DNA-binding transcription factor activity"/>
    <property type="evidence" value="ECO:0007669"/>
    <property type="project" value="InterPro"/>
</dbReference>
<evidence type="ECO:0000256" key="1">
    <source>
        <dbReference type="ARBA" id="ARBA00023015"/>
    </source>
</evidence>
<dbReference type="InterPro" id="IPR011663">
    <property type="entry name" value="UTRA"/>
</dbReference>
<accession>A0A3D3TLG7</accession>
<dbReference type="AlphaFoldDB" id="A0A3D3TLG7"/>
<evidence type="ECO:0000256" key="3">
    <source>
        <dbReference type="ARBA" id="ARBA00023163"/>
    </source>
</evidence>
<name>A0A3D3TLG7_9BACT</name>